<comment type="caution">
    <text evidence="2">The sequence shown here is derived from an EMBL/GenBank/DDBJ whole genome shotgun (WGS) entry which is preliminary data.</text>
</comment>
<dbReference type="Proteomes" id="UP000011705">
    <property type="component" value="Chromosome"/>
</dbReference>
<dbReference type="PROSITE" id="PS51481">
    <property type="entry name" value="DHAK"/>
    <property type="match status" value="1"/>
</dbReference>
<dbReference type="HOGENOM" id="CLU_017054_0_0_12"/>
<name>A0A0E2E567_TREDN</name>
<dbReference type="PATRIC" id="fig|999432.5.peg.1092"/>
<dbReference type="Gene3D" id="3.30.1180.20">
    <property type="entry name" value="Dihydroxyacetone kinase, domain 2"/>
    <property type="match status" value="1"/>
</dbReference>
<dbReference type="EMBL" id="AGDV01000010">
    <property type="protein sequence ID" value="EMB33671.1"/>
    <property type="molecule type" value="Genomic_DNA"/>
</dbReference>
<dbReference type="SUPFAM" id="SSF82549">
    <property type="entry name" value="DAK1/DegV-like"/>
    <property type="match status" value="1"/>
</dbReference>
<dbReference type="RefSeq" id="WP_002674237.1">
    <property type="nucleotide sequence ID" value="NZ_CM001795.1"/>
</dbReference>
<dbReference type="PANTHER" id="PTHR28629">
    <property type="entry name" value="TRIOKINASE/FMN CYCLASE"/>
    <property type="match status" value="1"/>
</dbReference>
<dbReference type="PANTHER" id="PTHR28629:SF4">
    <property type="entry name" value="TRIOKINASE_FMN CYCLASE"/>
    <property type="match status" value="1"/>
</dbReference>
<dbReference type="Gene3D" id="3.40.50.10440">
    <property type="entry name" value="Dihydroxyacetone kinase, domain 1"/>
    <property type="match status" value="1"/>
</dbReference>
<feature type="domain" description="DhaK" evidence="1">
    <location>
        <begin position="7"/>
        <end position="329"/>
    </location>
</feature>
<dbReference type="GO" id="GO:0004371">
    <property type="term" value="F:glycerone kinase activity"/>
    <property type="evidence" value="ECO:0007669"/>
    <property type="project" value="InterPro"/>
</dbReference>
<reference evidence="2" key="1">
    <citation type="submission" date="2012-01" db="EMBL/GenBank/DDBJ databases">
        <title>The Genome Sequence of Treponema denticola H-22.</title>
        <authorList>
            <consortium name="The Broad Institute Genome Sequencing Platform"/>
            <person name="Earl A."/>
            <person name="Ward D."/>
            <person name="Feldgarden M."/>
            <person name="Gevers D."/>
            <person name="Blanton J.M."/>
            <person name="Fenno C.J."/>
            <person name="Baranova O.V."/>
            <person name="Mathney J."/>
            <person name="Dewhirst F.E."/>
            <person name="Izard J."/>
            <person name="Young S.K."/>
            <person name="Zeng Q."/>
            <person name="Gargeya S."/>
            <person name="Fitzgerald M."/>
            <person name="Haas B."/>
            <person name="Abouelleil A."/>
            <person name="Alvarado L."/>
            <person name="Arachchi H.M."/>
            <person name="Berlin A."/>
            <person name="Chapman S.B."/>
            <person name="Gearin G."/>
            <person name="Goldberg J."/>
            <person name="Griggs A."/>
            <person name="Gujja S."/>
            <person name="Hansen M."/>
            <person name="Heiman D."/>
            <person name="Howarth C."/>
            <person name="Larimer J."/>
            <person name="Lui A."/>
            <person name="MacDonald P.J.P."/>
            <person name="McCowen C."/>
            <person name="Montmayeur A."/>
            <person name="Murphy C."/>
            <person name="Neiman D."/>
            <person name="Pearson M."/>
            <person name="Priest M."/>
            <person name="Roberts A."/>
            <person name="Saif S."/>
            <person name="Shea T."/>
            <person name="Sisk P."/>
            <person name="Stolte C."/>
            <person name="Sykes S."/>
            <person name="Wortman J."/>
            <person name="Nusbaum C."/>
            <person name="Birren B."/>
        </authorList>
    </citation>
    <scope>NUCLEOTIDE SEQUENCE [LARGE SCALE GENOMIC DNA]</scope>
    <source>
        <strain evidence="2">H-22</strain>
    </source>
</reference>
<protein>
    <recommendedName>
        <fullName evidence="1">DhaK domain-containing protein</fullName>
    </recommendedName>
</protein>
<organism evidence="2">
    <name type="scientific">Treponema denticola H-22</name>
    <dbReference type="NCBI Taxonomy" id="999432"/>
    <lineage>
        <taxon>Bacteria</taxon>
        <taxon>Pseudomonadati</taxon>
        <taxon>Spirochaetota</taxon>
        <taxon>Spirochaetia</taxon>
        <taxon>Spirochaetales</taxon>
        <taxon>Treponemataceae</taxon>
        <taxon>Treponema</taxon>
    </lineage>
</organism>
<dbReference type="InterPro" id="IPR050861">
    <property type="entry name" value="Dihydroxyacetone_Kinase"/>
</dbReference>
<dbReference type="GO" id="GO:0005829">
    <property type="term" value="C:cytosol"/>
    <property type="evidence" value="ECO:0007669"/>
    <property type="project" value="TreeGrafter"/>
</dbReference>
<evidence type="ECO:0000259" key="1">
    <source>
        <dbReference type="PROSITE" id="PS51481"/>
    </source>
</evidence>
<proteinExistence type="predicted"/>
<dbReference type="InterPro" id="IPR004006">
    <property type="entry name" value="DhaK_dom"/>
</dbReference>
<dbReference type="AlphaFoldDB" id="A0A0E2E567"/>
<dbReference type="GeneID" id="2739969"/>
<dbReference type="Pfam" id="PF02733">
    <property type="entry name" value="Dak1"/>
    <property type="match status" value="1"/>
</dbReference>
<evidence type="ECO:0000313" key="2">
    <source>
        <dbReference type="EMBL" id="EMB33671.1"/>
    </source>
</evidence>
<dbReference type="FunFam" id="3.40.50.10440:FF:000001">
    <property type="entry name" value="Dihydroxyacetone kinase, DhaK subunit"/>
    <property type="match status" value="1"/>
</dbReference>
<accession>A0A0E2E567</accession>
<sequence length="335" mass="36453">MKKILNRPEEFVDEMVEGILYAYPDKIMPLNGDKRVILNKTKKDNKVGIVTAGGSGHLPVFLGYVGDGMLDGCAVGNVFASPSANKMYEMIKACNFGKGVLCLYGNYGGDKLNFEMAMSMAEMDSIQVKEIRVMDDIASSPIETKDKRRGVAGMVFAYKVAGAAAQKGYDLEKLVSVTEKALDNIRTMGIALSPCIVPEVGKPTFSIKDDEMEIGMGIHGEVGIEVSKLKTSAEVAKMIFDKIATEISFSKNDEVAVMINGLGATPMEELFIVYRDLFNILNGLGVKVISPHVGEFATSMEMAGLSITIMKLDDELKTLLLHDANTPFYTNANKK</sequence>
<dbReference type="GO" id="GO:0019563">
    <property type="term" value="P:glycerol catabolic process"/>
    <property type="evidence" value="ECO:0007669"/>
    <property type="project" value="TreeGrafter"/>
</dbReference>
<gene>
    <name evidence="2" type="ORF">HMPREF9726_01051</name>
</gene>